<dbReference type="Pfam" id="PF06580">
    <property type="entry name" value="His_kinase"/>
    <property type="match status" value="1"/>
</dbReference>
<keyword evidence="1" id="KW-0812">Transmembrane</keyword>
<dbReference type="RefSeq" id="WP_135876908.1">
    <property type="nucleotide sequence ID" value="NZ_SRSO01000010.1"/>
</dbReference>
<feature type="transmembrane region" description="Helical" evidence="1">
    <location>
        <begin position="12"/>
        <end position="30"/>
    </location>
</feature>
<comment type="caution">
    <text evidence="3">The sequence shown here is derived from an EMBL/GenBank/DDBJ whole genome shotgun (WGS) entry which is preliminary data.</text>
</comment>
<feature type="transmembrane region" description="Helical" evidence="1">
    <location>
        <begin position="45"/>
        <end position="66"/>
    </location>
</feature>
<dbReference type="EMBL" id="SRSO01000010">
    <property type="protein sequence ID" value="TGV02898.1"/>
    <property type="molecule type" value="Genomic_DNA"/>
</dbReference>
<dbReference type="OrthoDB" id="9809908at2"/>
<feature type="transmembrane region" description="Helical" evidence="1">
    <location>
        <begin position="129"/>
        <end position="149"/>
    </location>
</feature>
<gene>
    <name evidence="3" type="ORF">EM932_09295</name>
</gene>
<evidence type="ECO:0000256" key="1">
    <source>
        <dbReference type="SAM" id="Phobius"/>
    </source>
</evidence>
<organism evidence="3 4">
    <name type="scientific">Flavivirga rizhaonensis</name>
    <dbReference type="NCBI Taxonomy" id="2559571"/>
    <lineage>
        <taxon>Bacteria</taxon>
        <taxon>Pseudomonadati</taxon>
        <taxon>Bacteroidota</taxon>
        <taxon>Flavobacteriia</taxon>
        <taxon>Flavobacteriales</taxon>
        <taxon>Flavobacteriaceae</taxon>
        <taxon>Flavivirga</taxon>
    </lineage>
</organism>
<proteinExistence type="predicted"/>
<dbReference type="InterPro" id="IPR050640">
    <property type="entry name" value="Bact_2-comp_sensor_kinase"/>
</dbReference>
<name>A0A4S1DZ75_9FLAO</name>
<protein>
    <recommendedName>
        <fullName evidence="2">Signal transduction histidine kinase internal region domain-containing protein</fullName>
    </recommendedName>
</protein>
<reference evidence="3 4" key="1">
    <citation type="submission" date="2019-04" db="EMBL/GenBank/DDBJ databases">
        <authorList>
            <person name="Liu A."/>
        </authorList>
    </citation>
    <scope>NUCLEOTIDE SEQUENCE [LARGE SCALE GENOMIC DNA]</scope>
    <source>
        <strain evidence="3 4">RZ03</strain>
    </source>
</reference>
<evidence type="ECO:0000259" key="2">
    <source>
        <dbReference type="Pfam" id="PF06580"/>
    </source>
</evidence>
<keyword evidence="1" id="KW-0472">Membrane</keyword>
<dbReference type="InterPro" id="IPR010559">
    <property type="entry name" value="Sig_transdc_His_kin_internal"/>
</dbReference>
<feature type="domain" description="Signal transduction histidine kinase internal region" evidence="2">
    <location>
        <begin position="170"/>
        <end position="247"/>
    </location>
</feature>
<dbReference type="PANTHER" id="PTHR34220:SF7">
    <property type="entry name" value="SENSOR HISTIDINE KINASE YPDA"/>
    <property type="match status" value="1"/>
</dbReference>
<evidence type="ECO:0000313" key="4">
    <source>
        <dbReference type="Proteomes" id="UP000307602"/>
    </source>
</evidence>
<dbReference type="GO" id="GO:0016020">
    <property type="term" value="C:membrane"/>
    <property type="evidence" value="ECO:0007669"/>
    <property type="project" value="InterPro"/>
</dbReference>
<dbReference type="AlphaFoldDB" id="A0A4S1DZ75"/>
<sequence length="362" mass="42745">MIKITHIKKIGYRFLVVNIVFLLIKLTVNHEENRLHGEDPINEPIFYYVSAVILFLLTWQVNDWLIKRSSKKNILKPNMGFSNSLKILIETLVIVLPLTALIYYLAIFEFNYMCKIDSENPWLQFRIDFFRAALLLFSLSVCNLFYYITKRTKEIENSMHRLKQEVMTSKYNSLKNQISPHFLFNSLNILTSLMYQDRDLASDFVTRLASCYRYILDNKEEDLVSLEKEMNFLDSFIFMMNVRHKESLYITTHISVNPKDFLIPTLSLQMLVENALKHNYFSKEKPLEISIFSINNKSLVVQNTLRKRKEEPSTKLGISNIKKRYAFYTNEPVTIEEENNIYKIAIPLLQKTIKQFNIPLDS</sequence>
<evidence type="ECO:0000313" key="3">
    <source>
        <dbReference type="EMBL" id="TGV02898.1"/>
    </source>
</evidence>
<feature type="transmembrane region" description="Helical" evidence="1">
    <location>
        <begin position="87"/>
        <end position="109"/>
    </location>
</feature>
<keyword evidence="4" id="KW-1185">Reference proteome</keyword>
<dbReference type="Proteomes" id="UP000307602">
    <property type="component" value="Unassembled WGS sequence"/>
</dbReference>
<dbReference type="PANTHER" id="PTHR34220">
    <property type="entry name" value="SENSOR HISTIDINE KINASE YPDA"/>
    <property type="match status" value="1"/>
</dbReference>
<accession>A0A4S1DZ75</accession>
<keyword evidence="1" id="KW-1133">Transmembrane helix</keyword>
<dbReference type="GO" id="GO:0000155">
    <property type="term" value="F:phosphorelay sensor kinase activity"/>
    <property type="evidence" value="ECO:0007669"/>
    <property type="project" value="InterPro"/>
</dbReference>